<organism evidence="2 3">
    <name type="scientific">Staphylococcus aureus (strain NCTC 8325 / PS 47)</name>
    <dbReference type="NCBI Taxonomy" id="93061"/>
    <lineage>
        <taxon>Bacteria</taxon>
        <taxon>Bacillati</taxon>
        <taxon>Bacillota</taxon>
        <taxon>Bacilli</taxon>
        <taxon>Bacillales</taxon>
        <taxon>Staphylococcaceae</taxon>
        <taxon>Staphylococcus</taxon>
    </lineage>
</organism>
<proteinExistence type="predicted"/>
<dbReference type="SMR" id="Q2G211"/>
<accession>Q2G211</accession>
<keyword evidence="1" id="KW-0472">Membrane</keyword>
<keyword evidence="3" id="KW-1185">Reference proteome</keyword>
<name>Q2G211_STAA8</name>
<keyword evidence="1" id="KW-1133">Transmembrane helix</keyword>
<feature type="transmembrane region" description="Helical" evidence="1">
    <location>
        <begin position="82"/>
        <end position="103"/>
    </location>
</feature>
<dbReference type="AlphaFoldDB" id="Q2G211"/>
<gene>
    <name evidence="2" type="ordered locus">SAOUHSC_00630</name>
</gene>
<dbReference type="Proteomes" id="UP000008816">
    <property type="component" value="Chromosome"/>
</dbReference>
<sequence>MLFPLNTCPPPIKRDIETELTKDIMAMSMIESKKETVPISTLNTPTIDITTALVVSNVTTRSAVVGPLINLNKQMINAIPKIMSELIIIICVIVCIIATPPILSLHNA</sequence>
<dbReference type="EMBL" id="CP000253">
    <property type="protein sequence ID" value="ABD29767.1"/>
    <property type="molecule type" value="Genomic_DNA"/>
</dbReference>
<keyword evidence="1" id="KW-0812">Transmembrane</keyword>
<dbReference type="STRING" id="93061.SAOUHSC_00630"/>
<evidence type="ECO:0000313" key="3">
    <source>
        <dbReference type="Proteomes" id="UP000008816"/>
    </source>
</evidence>
<evidence type="ECO:0000256" key="1">
    <source>
        <dbReference type="SAM" id="Phobius"/>
    </source>
</evidence>
<protein>
    <submittedName>
        <fullName evidence="2">Uncharacterized protein</fullName>
    </submittedName>
</protein>
<reference evidence="3" key="1">
    <citation type="book" date="2006" name="Gram positive pathogens, 2nd edition" publisher="ASM Press" city="Washington D.C">
        <title>The Staphylococcus aureus NCTC 8325 genome.</title>
        <editorList>
            <person name="Fischetti V."/>
            <person name="Novick R."/>
            <person name="Ferretti J."/>
            <person name="Portnoy D."/>
            <person name="Rood J."/>
        </editorList>
        <authorList>
            <person name="Gillaspy A.F."/>
            <person name="Worrell V."/>
            <person name="Orvis J."/>
            <person name="Roe B.A."/>
            <person name="Dyer D.W."/>
            <person name="Iandolo J.J."/>
        </authorList>
    </citation>
    <scope>NUCLEOTIDE SEQUENCE [LARGE SCALE GENOMIC DNA]</scope>
    <source>
        <strain evidence="3">NCTC 8325 / PS 47</strain>
    </source>
</reference>
<evidence type="ECO:0000313" key="2">
    <source>
        <dbReference type="EMBL" id="ABD29767.1"/>
    </source>
</evidence>
<dbReference type="HOGENOM" id="CLU_2195286_0_0_9"/>